<dbReference type="Gene3D" id="3.40.50.300">
    <property type="entry name" value="P-loop containing nucleotide triphosphate hydrolases"/>
    <property type="match status" value="1"/>
</dbReference>
<reference evidence="6" key="1">
    <citation type="submission" date="2023-12" db="EMBL/GenBank/DDBJ databases">
        <title>Fervidustalea candida gen. nov., sp. nov., a novel member of the family Paenibacillaceae isolated from a geothermal area.</title>
        <authorList>
            <person name="Li W.-J."/>
            <person name="Jiao J.-Y."/>
            <person name="Chen Y."/>
        </authorList>
    </citation>
    <scope>NUCLEOTIDE SEQUENCE</scope>
    <source>
        <strain evidence="6">SYSU GA230002</strain>
    </source>
</reference>
<comment type="caution">
    <text evidence="6">The sequence shown here is derived from an EMBL/GenBank/DDBJ whole genome shotgun (WGS) entry which is preliminary data.</text>
</comment>
<keyword evidence="3" id="KW-0547">Nucleotide-binding</keyword>
<dbReference type="RefSeq" id="WP_371754771.1">
    <property type="nucleotide sequence ID" value="NZ_JAYJLD010000020.1"/>
</dbReference>
<dbReference type="EMBL" id="JAYJLD010000020">
    <property type="protein sequence ID" value="MEB3102652.1"/>
    <property type="molecule type" value="Genomic_DNA"/>
</dbReference>
<accession>A0ABU5ZK86</accession>
<evidence type="ECO:0000259" key="5">
    <source>
        <dbReference type="PROSITE" id="PS50893"/>
    </source>
</evidence>
<keyword evidence="2" id="KW-0813">Transport</keyword>
<evidence type="ECO:0000256" key="1">
    <source>
        <dbReference type="ARBA" id="ARBA00005417"/>
    </source>
</evidence>
<keyword evidence="7" id="KW-1185">Reference proteome</keyword>
<proteinExistence type="inferred from homology"/>
<dbReference type="InterPro" id="IPR003439">
    <property type="entry name" value="ABC_transporter-like_ATP-bd"/>
</dbReference>
<organism evidence="6 7">
    <name type="scientific">Ferviditalea candida</name>
    <dbReference type="NCBI Taxonomy" id="3108399"/>
    <lineage>
        <taxon>Bacteria</taxon>
        <taxon>Bacillati</taxon>
        <taxon>Bacillota</taxon>
        <taxon>Bacilli</taxon>
        <taxon>Bacillales</taxon>
        <taxon>Paenibacillaceae</taxon>
        <taxon>Ferviditalea</taxon>
    </lineage>
</organism>
<dbReference type="SUPFAM" id="SSF52540">
    <property type="entry name" value="P-loop containing nucleoside triphosphate hydrolases"/>
    <property type="match status" value="1"/>
</dbReference>
<dbReference type="InterPro" id="IPR003593">
    <property type="entry name" value="AAA+_ATPase"/>
</dbReference>
<evidence type="ECO:0000313" key="7">
    <source>
        <dbReference type="Proteomes" id="UP001310386"/>
    </source>
</evidence>
<dbReference type="GO" id="GO:0005524">
    <property type="term" value="F:ATP binding"/>
    <property type="evidence" value="ECO:0007669"/>
    <property type="project" value="UniProtKB-KW"/>
</dbReference>
<protein>
    <submittedName>
        <fullName evidence="6">ABC transporter ATP-binding protein</fullName>
    </submittedName>
</protein>
<dbReference type="Pfam" id="PF00005">
    <property type="entry name" value="ABC_tran"/>
    <property type="match status" value="1"/>
</dbReference>
<dbReference type="CDD" id="cd03230">
    <property type="entry name" value="ABC_DR_subfamily_A"/>
    <property type="match status" value="1"/>
</dbReference>
<keyword evidence="4 6" id="KW-0067">ATP-binding</keyword>
<dbReference type="SMART" id="SM00382">
    <property type="entry name" value="AAA"/>
    <property type="match status" value="1"/>
</dbReference>
<dbReference type="InterPro" id="IPR027417">
    <property type="entry name" value="P-loop_NTPase"/>
</dbReference>
<comment type="similarity">
    <text evidence="1">Belongs to the ABC transporter superfamily.</text>
</comment>
<evidence type="ECO:0000256" key="2">
    <source>
        <dbReference type="ARBA" id="ARBA00022448"/>
    </source>
</evidence>
<dbReference type="PROSITE" id="PS50893">
    <property type="entry name" value="ABC_TRANSPORTER_2"/>
    <property type="match status" value="1"/>
</dbReference>
<feature type="domain" description="ABC transporter" evidence="5">
    <location>
        <begin position="8"/>
        <end position="234"/>
    </location>
</feature>
<name>A0ABU5ZK86_9BACL</name>
<evidence type="ECO:0000256" key="4">
    <source>
        <dbReference type="ARBA" id="ARBA00022840"/>
    </source>
</evidence>
<dbReference type="PANTHER" id="PTHR43335">
    <property type="entry name" value="ABC TRANSPORTER, ATP-BINDING PROTEIN"/>
    <property type="match status" value="1"/>
</dbReference>
<evidence type="ECO:0000256" key="3">
    <source>
        <dbReference type="ARBA" id="ARBA00022741"/>
    </source>
</evidence>
<gene>
    <name evidence="6" type="ORF">VF724_13355</name>
</gene>
<sequence>MAENKLILDIRDISKTVKNQTIVHPLQLKLYKGQVMALCGGNGAGKSTILRMIVGILRPDGGTIRVSGLEVSMNRQAYVNNIGYMPDDFDFGSKLSAQETLYFYAGLKKVSKARADELLELVGLFEVRSKKVSSFSKGMKQRLLFAQAQLAAPPLLVLDEPTNGLDPYWMQKFVELIGTLKQSGQTIIFSTHHLQIAEETADHALFLNAGQVLSKGTVLQYKQTYGSSGLNGAYNDIMKKHLMSLSS</sequence>
<evidence type="ECO:0000313" key="6">
    <source>
        <dbReference type="EMBL" id="MEB3102652.1"/>
    </source>
</evidence>
<dbReference type="Proteomes" id="UP001310386">
    <property type="component" value="Unassembled WGS sequence"/>
</dbReference>